<name>A0A3P7J1I3_STRVU</name>
<proteinExistence type="predicted"/>
<dbReference type="EMBL" id="UYYB01034819">
    <property type="protein sequence ID" value="VDM74223.1"/>
    <property type="molecule type" value="Genomic_DNA"/>
</dbReference>
<evidence type="ECO:0000313" key="1">
    <source>
        <dbReference type="EMBL" id="VDM74223.1"/>
    </source>
</evidence>
<organism evidence="1 2">
    <name type="scientific">Strongylus vulgaris</name>
    <name type="common">Blood worm</name>
    <dbReference type="NCBI Taxonomy" id="40348"/>
    <lineage>
        <taxon>Eukaryota</taxon>
        <taxon>Metazoa</taxon>
        <taxon>Ecdysozoa</taxon>
        <taxon>Nematoda</taxon>
        <taxon>Chromadorea</taxon>
        <taxon>Rhabditida</taxon>
        <taxon>Rhabditina</taxon>
        <taxon>Rhabditomorpha</taxon>
        <taxon>Strongyloidea</taxon>
        <taxon>Strongylidae</taxon>
        <taxon>Strongylus</taxon>
    </lineage>
</organism>
<evidence type="ECO:0000313" key="2">
    <source>
        <dbReference type="Proteomes" id="UP000270094"/>
    </source>
</evidence>
<sequence length="167" mass="18644">MVARNIRAIRSVLNPGTIRFTISDMDATDQIRLINNAQRIDGILVSAMCFSEVYESDPIRLRGEAALVLLETLSGEHITYFDNCSPDSIETDPEETNLCFLLFGFNSGAHLSGQLFDIDAPPTGFHQVLSILEQFIAAPDPFQLQFSALIEPVFRLLVCFKVSNYKL</sequence>
<reference evidence="1 2" key="1">
    <citation type="submission" date="2018-11" db="EMBL/GenBank/DDBJ databases">
        <authorList>
            <consortium name="Pathogen Informatics"/>
        </authorList>
    </citation>
    <scope>NUCLEOTIDE SEQUENCE [LARGE SCALE GENOMIC DNA]</scope>
</reference>
<gene>
    <name evidence="1" type="ORF">SVUK_LOCUS9221</name>
</gene>
<protein>
    <submittedName>
        <fullName evidence="1">Uncharacterized protein</fullName>
    </submittedName>
</protein>
<accession>A0A3P7J1I3</accession>
<dbReference type="OrthoDB" id="2019644at2759"/>
<dbReference type="AlphaFoldDB" id="A0A3P7J1I3"/>
<keyword evidence="2" id="KW-1185">Reference proteome</keyword>
<dbReference type="Proteomes" id="UP000270094">
    <property type="component" value="Unassembled WGS sequence"/>
</dbReference>